<evidence type="ECO:0000313" key="2">
    <source>
        <dbReference type="Proteomes" id="UP000244867"/>
    </source>
</evidence>
<name>A0A2R7YWP7_9ACTN</name>
<protein>
    <recommendedName>
        <fullName evidence="3">DUF2147 domain-containing protein</fullName>
    </recommendedName>
</protein>
<keyword evidence="2" id="KW-1185">Reference proteome</keyword>
<dbReference type="Proteomes" id="UP000244867">
    <property type="component" value="Unassembled WGS sequence"/>
</dbReference>
<dbReference type="AlphaFoldDB" id="A0A2R7YWP7"/>
<evidence type="ECO:0000313" key="1">
    <source>
        <dbReference type="EMBL" id="PUA80743.1"/>
    </source>
</evidence>
<sequence length="134" mass="13856">MAVAAAAALVGPTVAAEATVAEQARSIAGSWKGGVYGDNGASAGYTAKVTIRKNARGRWTGRVSYPGMCSGKWAMRGKSGGAVKFVERITRDPAGGVTCVSPVNAKVRREGAKLRVTWTEPRSGDSATMLAKKV</sequence>
<reference evidence="1 2" key="1">
    <citation type="submission" date="2018-03" db="EMBL/GenBank/DDBJ databases">
        <authorList>
            <person name="Keele B.F."/>
        </authorList>
    </citation>
    <scope>NUCLEOTIDE SEQUENCE [LARGE SCALE GENOMIC DNA]</scope>
    <source>
        <strain evidence="1 2">IB-3</strain>
    </source>
</reference>
<organism evidence="1 2">
    <name type="scientific">Nocardioides currus</name>
    <dbReference type="NCBI Taxonomy" id="2133958"/>
    <lineage>
        <taxon>Bacteria</taxon>
        <taxon>Bacillati</taxon>
        <taxon>Actinomycetota</taxon>
        <taxon>Actinomycetes</taxon>
        <taxon>Propionibacteriales</taxon>
        <taxon>Nocardioidaceae</taxon>
        <taxon>Nocardioides</taxon>
    </lineage>
</organism>
<dbReference type="EMBL" id="PYXZ01000005">
    <property type="protein sequence ID" value="PUA80743.1"/>
    <property type="molecule type" value="Genomic_DNA"/>
</dbReference>
<gene>
    <name evidence="1" type="ORF">C7S10_13425</name>
</gene>
<evidence type="ECO:0008006" key="3">
    <source>
        <dbReference type="Google" id="ProtNLM"/>
    </source>
</evidence>
<accession>A0A2R7YWP7</accession>
<comment type="caution">
    <text evidence="1">The sequence shown here is derived from an EMBL/GenBank/DDBJ whole genome shotgun (WGS) entry which is preliminary data.</text>
</comment>
<proteinExistence type="predicted"/>